<evidence type="ECO:0000313" key="3">
    <source>
        <dbReference type="EMBL" id="MEN5377139.1"/>
    </source>
</evidence>
<evidence type="ECO:0000259" key="2">
    <source>
        <dbReference type="Pfam" id="PF13205"/>
    </source>
</evidence>
<dbReference type="InterPro" id="IPR032812">
    <property type="entry name" value="SbsA_Ig"/>
</dbReference>
<proteinExistence type="predicted"/>
<organism evidence="3 4">
    <name type="scientific">Sphingobacterium kitahiroshimense</name>
    <dbReference type="NCBI Taxonomy" id="470446"/>
    <lineage>
        <taxon>Bacteria</taxon>
        <taxon>Pseudomonadati</taxon>
        <taxon>Bacteroidota</taxon>
        <taxon>Sphingobacteriia</taxon>
        <taxon>Sphingobacteriales</taxon>
        <taxon>Sphingobacteriaceae</taxon>
        <taxon>Sphingobacterium</taxon>
    </lineage>
</organism>
<keyword evidence="1" id="KW-0732">Signal</keyword>
<dbReference type="Pfam" id="PF13205">
    <property type="entry name" value="Big_5"/>
    <property type="match status" value="1"/>
</dbReference>
<accession>A0ABV0BUB2</accession>
<protein>
    <submittedName>
        <fullName evidence="3">Ig-like domain-containing domain</fullName>
    </submittedName>
</protein>
<dbReference type="Proteomes" id="UP001409291">
    <property type="component" value="Unassembled WGS sequence"/>
</dbReference>
<keyword evidence="4" id="KW-1185">Reference proteome</keyword>
<sequence length="524" mass="59775">MQCASIKQPTGGPKDSIAPVVLNEFPKNFSKNFKEKKISITLDEYIKLNNQQKEISVSPDMDKPPQFKIKKKVLEITLPDSLEQNTTYTINFGKGLVDYNASNPIINYSYVFATGDQIDSLSISGNVTNALTKEKEKEVRVLLIPVSQDSIFGKKKANIFAQTDTIGNFKISNLRANTYRIYALKETNNDRIYNGADELIGFLKDSIVLDKDLTNINLQISKGTPLKFRVVDKKIENTGRIHLVFNRGIKKPNLVLLNDDENDKSKIVKYSEAQDSALIFINNLERDSLKFVLSENNTVLDTILVKKSNLKLDRSIVPTTSPSTGKVDRVKHLTISSLTPIKLIDKSKVKLIEDSIAKTNFQLQLDTNVANLYHLRYNWRKQKNYEIILEEGAMQGYFGEKNKEKKLTLAYDDSDNYGDITFTFTAIDSARQYIVELIDEKKEKVFRRDILNNSIGKVAYKEFPGGKYSIRIIRDDNKNGIWDPGEVYKSTQPEPLVYLNKTFTIRANWEQNESFSLQELNDLN</sequence>
<dbReference type="RefSeq" id="WP_232789371.1">
    <property type="nucleotide sequence ID" value="NZ_JAOQNK010000001.1"/>
</dbReference>
<dbReference type="EMBL" id="JBDJNQ010000003">
    <property type="protein sequence ID" value="MEN5377139.1"/>
    <property type="molecule type" value="Genomic_DNA"/>
</dbReference>
<reference evidence="3 4" key="1">
    <citation type="submission" date="2024-04" db="EMBL/GenBank/DDBJ databases">
        <title>WGS of bacteria from Torrens River.</title>
        <authorList>
            <person name="Wyrsch E.R."/>
            <person name="Drigo B."/>
        </authorList>
    </citation>
    <scope>NUCLEOTIDE SEQUENCE [LARGE SCALE GENOMIC DNA]</scope>
    <source>
        <strain evidence="3 4">TWI391</strain>
    </source>
</reference>
<evidence type="ECO:0000313" key="4">
    <source>
        <dbReference type="Proteomes" id="UP001409291"/>
    </source>
</evidence>
<comment type="caution">
    <text evidence="3">The sequence shown here is derived from an EMBL/GenBank/DDBJ whole genome shotgun (WGS) entry which is preliminary data.</text>
</comment>
<name>A0ABV0BUB2_9SPHI</name>
<evidence type="ECO:0000256" key="1">
    <source>
        <dbReference type="ARBA" id="ARBA00022729"/>
    </source>
</evidence>
<gene>
    <name evidence="3" type="ORF">ABE541_07700</name>
</gene>
<feature type="domain" description="SbsA Ig-like" evidence="2">
    <location>
        <begin position="15"/>
        <end position="114"/>
    </location>
</feature>